<dbReference type="InterPro" id="IPR001789">
    <property type="entry name" value="Sig_transdc_resp-reg_receiver"/>
</dbReference>
<gene>
    <name evidence="4" type="ORF">ENW48_10660</name>
</gene>
<feature type="region of interest" description="Disordered" evidence="2">
    <location>
        <begin position="117"/>
        <end position="137"/>
    </location>
</feature>
<evidence type="ECO:0000256" key="1">
    <source>
        <dbReference type="PROSITE-ProRule" id="PRU00169"/>
    </source>
</evidence>
<dbReference type="PROSITE" id="PS50110">
    <property type="entry name" value="RESPONSE_REGULATORY"/>
    <property type="match status" value="1"/>
</dbReference>
<organism evidence="4">
    <name type="scientific">Desulfobacca acetoxidans</name>
    <dbReference type="NCBI Taxonomy" id="60893"/>
    <lineage>
        <taxon>Bacteria</taxon>
        <taxon>Pseudomonadati</taxon>
        <taxon>Thermodesulfobacteriota</taxon>
        <taxon>Desulfobaccia</taxon>
        <taxon>Desulfobaccales</taxon>
        <taxon>Desulfobaccaceae</taxon>
        <taxon>Desulfobacca</taxon>
    </lineage>
</organism>
<dbReference type="Pfam" id="PF00072">
    <property type="entry name" value="Response_reg"/>
    <property type="match status" value="1"/>
</dbReference>
<sequence length="137" mass="15309">MEGAKKILVADRNRHVRDFLRRELTAEGYLVLVAKDGREVQEFLQGRTPPDLIILDPEIPFLEVLAAPETPQEDKPRIPMILHFFGEDQVLGTRLAGVVACLEKSADPARLKQLLAEVLGQGGRRPPRDGPEKAEPR</sequence>
<dbReference type="SUPFAM" id="SSF52172">
    <property type="entry name" value="CheY-like"/>
    <property type="match status" value="1"/>
</dbReference>
<accession>A0A7C5ENG0</accession>
<feature type="domain" description="Response regulatory" evidence="3">
    <location>
        <begin position="6"/>
        <end position="119"/>
    </location>
</feature>
<dbReference type="SMART" id="SM00448">
    <property type="entry name" value="REC"/>
    <property type="match status" value="1"/>
</dbReference>
<name>A0A7C5ENG0_9BACT</name>
<feature type="compositionally biased region" description="Basic and acidic residues" evidence="2">
    <location>
        <begin position="126"/>
        <end position="137"/>
    </location>
</feature>
<dbReference type="Gene3D" id="3.40.50.2300">
    <property type="match status" value="1"/>
</dbReference>
<evidence type="ECO:0000313" key="4">
    <source>
        <dbReference type="EMBL" id="HGZ12657.1"/>
    </source>
</evidence>
<dbReference type="InterPro" id="IPR011006">
    <property type="entry name" value="CheY-like_superfamily"/>
</dbReference>
<reference evidence="4" key="1">
    <citation type="journal article" date="2020" name="mSystems">
        <title>Genome- and Community-Level Interaction Insights into Carbon Utilization and Element Cycling Functions of Hydrothermarchaeota in Hydrothermal Sediment.</title>
        <authorList>
            <person name="Zhou Z."/>
            <person name="Liu Y."/>
            <person name="Xu W."/>
            <person name="Pan J."/>
            <person name="Luo Z.H."/>
            <person name="Li M."/>
        </authorList>
    </citation>
    <scope>NUCLEOTIDE SEQUENCE [LARGE SCALE GENOMIC DNA]</scope>
    <source>
        <strain evidence="4">SpSt-853</strain>
    </source>
</reference>
<dbReference type="EMBL" id="DTKJ01000074">
    <property type="protein sequence ID" value="HGZ12657.1"/>
    <property type="molecule type" value="Genomic_DNA"/>
</dbReference>
<protein>
    <submittedName>
        <fullName evidence="4">Response regulator</fullName>
    </submittedName>
</protein>
<comment type="caution">
    <text evidence="4">The sequence shown here is derived from an EMBL/GenBank/DDBJ whole genome shotgun (WGS) entry which is preliminary data.</text>
</comment>
<dbReference type="GO" id="GO:0000160">
    <property type="term" value="P:phosphorelay signal transduction system"/>
    <property type="evidence" value="ECO:0007669"/>
    <property type="project" value="InterPro"/>
</dbReference>
<dbReference type="AlphaFoldDB" id="A0A7C5ENG0"/>
<evidence type="ECO:0000256" key="2">
    <source>
        <dbReference type="SAM" id="MobiDB-lite"/>
    </source>
</evidence>
<keyword evidence="1" id="KW-0597">Phosphoprotein</keyword>
<proteinExistence type="predicted"/>
<evidence type="ECO:0000259" key="3">
    <source>
        <dbReference type="PROSITE" id="PS50110"/>
    </source>
</evidence>
<feature type="modified residue" description="4-aspartylphosphate" evidence="1">
    <location>
        <position position="56"/>
    </location>
</feature>